<evidence type="ECO:0000256" key="16">
    <source>
        <dbReference type="ARBA" id="ARBA00037987"/>
    </source>
</evidence>
<evidence type="ECO:0000256" key="13">
    <source>
        <dbReference type="ARBA" id="ARBA00023015"/>
    </source>
</evidence>
<dbReference type="SMART" id="SM00558">
    <property type="entry name" value="JmjC"/>
    <property type="match status" value="1"/>
</dbReference>
<feature type="region of interest" description="Disordered" evidence="20">
    <location>
        <begin position="1300"/>
        <end position="1334"/>
    </location>
</feature>
<keyword evidence="13" id="KW-0805">Transcription regulation</keyword>
<reference evidence="22" key="1">
    <citation type="journal article" date="2016" name="Nat. Commun.">
        <title>The channel catfish genome sequence provides insights into the evolution of scale formation in teleosts.</title>
        <authorList>
            <person name="Liu Z."/>
            <person name="Liu S."/>
            <person name="Yao J."/>
            <person name="Bao L."/>
            <person name="Zhang J."/>
            <person name="Li Y."/>
            <person name="Jiang C."/>
            <person name="Sun L."/>
            <person name="Wang R."/>
            <person name="Zhang Y."/>
            <person name="Zhou T."/>
            <person name="Zeng Q."/>
            <person name="Fu Q."/>
            <person name="Gao S."/>
            <person name="Li N."/>
            <person name="Koren S."/>
            <person name="Jiang Y."/>
            <person name="Zimin A."/>
            <person name="Xu P."/>
            <person name="Phillippy A.M."/>
            <person name="Geng X."/>
            <person name="Song L."/>
            <person name="Sun F."/>
            <person name="Li C."/>
            <person name="Wang X."/>
            <person name="Chen A."/>
            <person name="Jin Y."/>
            <person name="Yuan Z."/>
            <person name="Yang Y."/>
            <person name="Tan S."/>
            <person name="Peatman E."/>
            <person name="Lu J."/>
            <person name="Qin Z."/>
            <person name="Dunham R."/>
            <person name="Li Z."/>
            <person name="Sonstegard T."/>
            <person name="Feng J."/>
            <person name="Danzmann R.G."/>
            <person name="Schroeder S."/>
            <person name="Scheffler B."/>
            <person name="Duke M.V."/>
            <person name="Ballard L."/>
            <person name="Kucuktas H."/>
            <person name="Kaltenboeck L."/>
            <person name="Liu H."/>
            <person name="Armbruster J."/>
            <person name="Xie Y."/>
            <person name="Kirby M.L."/>
            <person name="Tian Y."/>
            <person name="Flanagan M.E."/>
            <person name="Mu W."/>
            <person name="Waldbieser G.C."/>
        </authorList>
    </citation>
    <scope>NUCLEOTIDE SEQUENCE [LARGE SCALE GENOMIC DNA]</scope>
    <source>
        <strain evidence="22">SDA103</strain>
    </source>
</reference>
<feature type="region of interest" description="Disordered" evidence="20">
    <location>
        <begin position="2004"/>
        <end position="2072"/>
    </location>
</feature>
<feature type="compositionally biased region" description="Low complexity" evidence="20">
    <location>
        <begin position="873"/>
        <end position="891"/>
    </location>
</feature>
<evidence type="ECO:0000256" key="7">
    <source>
        <dbReference type="ARBA" id="ARBA00022833"/>
    </source>
</evidence>
<keyword evidence="22" id="KW-1185">Reference proteome</keyword>
<evidence type="ECO:0000256" key="10">
    <source>
        <dbReference type="ARBA" id="ARBA00022964"/>
    </source>
</evidence>
<proteinExistence type="inferred from homology"/>
<evidence type="ECO:0000256" key="1">
    <source>
        <dbReference type="ARBA" id="ARBA00001954"/>
    </source>
</evidence>
<dbReference type="GO" id="GO:0000118">
    <property type="term" value="C:histone deacetylase complex"/>
    <property type="evidence" value="ECO:0007669"/>
    <property type="project" value="TreeGrafter"/>
</dbReference>
<evidence type="ECO:0000256" key="4">
    <source>
        <dbReference type="ARBA" id="ARBA00022553"/>
    </source>
</evidence>
<evidence type="ECO:0000256" key="6">
    <source>
        <dbReference type="ARBA" id="ARBA00022771"/>
    </source>
</evidence>
<evidence type="ECO:0000259" key="21">
    <source>
        <dbReference type="PROSITE" id="PS51184"/>
    </source>
</evidence>
<evidence type="ECO:0000256" key="12">
    <source>
        <dbReference type="ARBA" id="ARBA00023004"/>
    </source>
</evidence>
<feature type="compositionally biased region" description="Basic residues" evidence="20">
    <location>
        <begin position="1674"/>
        <end position="1686"/>
    </location>
</feature>
<feature type="compositionally biased region" description="Basic and acidic residues" evidence="20">
    <location>
        <begin position="380"/>
        <end position="397"/>
    </location>
</feature>
<evidence type="ECO:0000256" key="18">
    <source>
        <dbReference type="ARBA" id="ARBA00069433"/>
    </source>
</evidence>
<feature type="compositionally biased region" description="Low complexity" evidence="20">
    <location>
        <begin position="1525"/>
        <end position="1545"/>
    </location>
</feature>
<feature type="region of interest" description="Disordered" evidence="20">
    <location>
        <begin position="1452"/>
        <end position="1502"/>
    </location>
</feature>
<feature type="region of interest" description="Disordered" evidence="20">
    <location>
        <begin position="589"/>
        <end position="608"/>
    </location>
</feature>
<dbReference type="CTD" id="558436"/>
<feature type="compositionally biased region" description="Low complexity" evidence="20">
    <location>
        <begin position="398"/>
        <end position="407"/>
    </location>
</feature>
<feature type="compositionally biased region" description="Basic and acidic residues" evidence="20">
    <location>
        <begin position="1313"/>
        <end position="1327"/>
    </location>
</feature>
<dbReference type="RefSeq" id="XP_017338819.1">
    <property type="nucleotide sequence ID" value="XM_017483330.3"/>
</dbReference>
<feature type="region of interest" description="Disordered" evidence="20">
    <location>
        <begin position="259"/>
        <end position="512"/>
    </location>
</feature>
<evidence type="ECO:0000256" key="15">
    <source>
        <dbReference type="ARBA" id="ARBA00023242"/>
    </source>
</evidence>
<keyword evidence="14" id="KW-0804">Transcription</keyword>
<dbReference type="GO" id="GO:0006357">
    <property type="term" value="P:regulation of transcription by RNA polymerase II"/>
    <property type="evidence" value="ECO:0007669"/>
    <property type="project" value="TreeGrafter"/>
</dbReference>
<keyword evidence="15" id="KW-0539">Nucleus</keyword>
<dbReference type="PANTHER" id="PTHR12549:SF6">
    <property type="entry name" value="JMJC DOMAIN-CONTAINING HISTONE DEMETHYLATION PROTEIN 2C-RELATED"/>
    <property type="match status" value="1"/>
</dbReference>
<evidence type="ECO:0000256" key="9">
    <source>
        <dbReference type="ARBA" id="ARBA00022853"/>
    </source>
</evidence>
<keyword evidence="6" id="KW-0863">Zinc-finger</keyword>
<evidence type="ECO:0000256" key="5">
    <source>
        <dbReference type="ARBA" id="ARBA00022723"/>
    </source>
</evidence>
<feature type="compositionally biased region" description="Polar residues" evidence="20">
    <location>
        <begin position="666"/>
        <end position="682"/>
    </location>
</feature>
<feature type="domain" description="JmjC" evidence="21">
    <location>
        <begin position="2305"/>
        <end position="2529"/>
    </location>
</feature>
<evidence type="ECO:0000256" key="17">
    <source>
        <dbReference type="ARBA" id="ARBA00056982"/>
    </source>
</evidence>
<organism evidence="22 23">
    <name type="scientific">Ictalurus punctatus</name>
    <name type="common">Channel catfish</name>
    <name type="synonym">Silurus punctatus</name>
    <dbReference type="NCBI Taxonomy" id="7998"/>
    <lineage>
        <taxon>Eukaryota</taxon>
        <taxon>Metazoa</taxon>
        <taxon>Chordata</taxon>
        <taxon>Craniata</taxon>
        <taxon>Vertebrata</taxon>
        <taxon>Euteleostomi</taxon>
        <taxon>Actinopterygii</taxon>
        <taxon>Neopterygii</taxon>
        <taxon>Teleostei</taxon>
        <taxon>Ostariophysi</taxon>
        <taxon>Siluriformes</taxon>
        <taxon>Ictaluridae</taxon>
        <taxon>Ictalurus</taxon>
    </lineage>
</organism>
<dbReference type="GO" id="GO:0000785">
    <property type="term" value="C:chromatin"/>
    <property type="evidence" value="ECO:0007669"/>
    <property type="project" value="TreeGrafter"/>
</dbReference>
<dbReference type="Pfam" id="PF22989">
    <property type="entry name" value="DUF7030"/>
    <property type="match status" value="1"/>
</dbReference>
<keyword evidence="11" id="KW-0560">Oxidoreductase</keyword>
<feature type="compositionally biased region" description="Polar residues" evidence="20">
    <location>
        <begin position="2019"/>
        <end position="2041"/>
    </location>
</feature>
<feature type="region of interest" description="Disordered" evidence="20">
    <location>
        <begin position="869"/>
        <end position="892"/>
    </location>
</feature>
<reference evidence="23" key="2">
    <citation type="submission" date="2025-08" db="UniProtKB">
        <authorList>
            <consortium name="RefSeq"/>
        </authorList>
    </citation>
    <scope>IDENTIFICATION</scope>
    <source>
        <tissue evidence="23">Blood</tissue>
    </source>
</reference>
<feature type="compositionally biased region" description="Basic and acidic residues" evidence="20">
    <location>
        <begin position="348"/>
        <end position="358"/>
    </location>
</feature>
<feature type="region of interest" description="Disordered" evidence="20">
    <location>
        <begin position="1349"/>
        <end position="1372"/>
    </location>
</feature>
<dbReference type="InterPro" id="IPR054294">
    <property type="entry name" value="DUF7030"/>
</dbReference>
<feature type="compositionally biased region" description="Polar residues" evidence="20">
    <location>
        <begin position="1485"/>
        <end position="1495"/>
    </location>
</feature>
<evidence type="ECO:0000256" key="20">
    <source>
        <dbReference type="SAM" id="MobiDB-lite"/>
    </source>
</evidence>
<feature type="compositionally biased region" description="Pro residues" evidence="20">
    <location>
        <begin position="493"/>
        <end position="503"/>
    </location>
</feature>
<keyword evidence="4" id="KW-0597">Phosphoprotein</keyword>
<keyword evidence="5" id="KW-0479">Metal-binding</keyword>
<feature type="compositionally biased region" description="Basic and acidic residues" evidence="20">
    <location>
        <begin position="2049"/>
        <end position="2072"/>
    </location>
</feature>
<keyword evidence="3" id="KW-1017">Isopeptide bond</keyword>
<accession>A0A2D0S7U7</accession>
<dbReference type="InterPro" id="IPR054504">
    <property type="entry name" value="PWWP_KDM3B"/>
</dbReference>
<evidence type="ECO:0000313" key="22">
    <source>
        <dbReference type="Proteomes" id="UP000221080"/>
    </source>
</evidence>
<comment type="similarity">
    <text evidence="16">Belongs to the JHDM2 histone demethylase family.</text>
</comment>
<keyword evidence="8" id="KW-0832">Ubl conjugation</keyword>
<feature type="compositionally biased region" description="Low complexity" evidence="20">
    <location>
        <begin position="981"/>
        <end position="994"/>
    </location>
</feature>
<feature type="region of interest" description="Disordered" evidence="20">
    <location>
        <begin position="2151"/>
        <end position="2182"/>
    </location>
</feature>
<dbReference type="FunFam" id="2.60.120.650:FF:000008">
    <property type="entry name" value="Probable JmjC domain-containing histone demethylation protein 2C"/>
    <property type="match status" value="1"/>
</dbReference>
<dbReference type="GO" id="GO:0051213">
    <property type="term" value="F:dioxygenase activity"/>
    <property type="evidence" value="ECO:0007669"/>
    <property type="project" value="UniProtKB-KW"/>
</dbReference>
<feature type="compositionally biased region" description="Basic and acidic residues" evidence="20">
    <location>
        <begin position="1086"/>
        <end position="1095"/>
    </location>
</feature>
<keyword evidence="9" id="KW-0156">Chromatin regulator</keyword>
<feature type="region of interest" description="Disordered" evidence="20">
    <location>
        <begin position="628"/>
        <end position="763"/>
    </location>
</feature>
<evidence type="ECO:0000256" key="8">
    <source>
        <dbReference type="ARBA" id="ARBA00022843"/>
    </source>
</evidence>
<feature type="region of interest" description="Disordered" evidence="20">
    <location>
        <begin position="933"/>
        <end position="997"/>
    </location>
</feature>
<feature type="region of interest" description="Disordered" evidence="20">
    <location>
        <begin position="1525"/>
        <end position="1577"/>
    </location>
</feature>
<gene>
    <name evidence="23" type="primary">jmjd1cb</name>
</gene>
<dbReference type="PANTHER" id="PTHR12549">
    <property type="entry name" value="JMJC DOMAIN-CONTAINING HISTONE DEMETHYLATION PROTEIN"/>
    <property type="match status" value="1"/>
</dbReference>
<feature type="compositionally biased region" description="Polar residues" evidence="20">
    <location>
        <begin position="1567"/>
        <end position="1577"/>
    </location>
</feature>
<dbReference type="Pfam" id="PF22987">
    <property type="entry name" value="Tudor_KDM3B"/>
    <property type="match status" value="1"/>
</dbReference>
<dbReference type="GO" id="GO:0008270">
    <property type="term" value="F:zinc ion binding"/>
    <property type="evidence" value="ECO:0007669"/>
    <property type="project" value="UniProtKB-KW"/>
</dbReference>
<feature type="compositionally biased region" description="Polar residues" evidence="20">
    <location>
        <begin position="1358"/>
        <end position="1372"/>
    </location>
</feature>
<dbReference type="OrthoDB" id="1667110at2759"/>
<evidence type="ECO:0000256" key="3">
    <source>
        <dbReference type="ARBA" id="ARBA00022499"/>
    </source>
</evidence>
<feature type="compositionally biased region" description="Basic and acidic residues" evidence="20">
    <location>
        <begin position="2165"/>
        <end position="2182"/>
    </location>
</feature>
<protein>
    <recommendedName>
        <fullName evidence="18">Probable JmjC domain-containing histone demethylation protein 2C</fullName>
    </recommendedName>
    <alternativeName>
        <fullName evidence="19">Jumonji domain-containing protein 1C</fullName>
    </alternativeName>
</protein>
<name>A0A2D0S7U7_ICTPU</name>
<comment type="subcellular location">
    <subcellularLocation>
        <location evidence="2">Nucleus</location>
    </subcellularLocation>
</comment>
<feature type="compositionally biased region" description="Polar residues" evidence="20">
    <location>
        <begin position="1454"/>
        <end position="1464"/>
    </location>
</feature>
<feature type="compositionally biased region" description="Low complexity" evidence="20">
    <location>
        <begin position="293"/>
        <end position="334"/>
    </location>
</feature>
<evidence type="ECO:0000256" key="19">
    <source>
        <dbReference type="ARBA" id="ARBA00079980"/>
    </source>
</evidence>
<dbReference type="SUPFAM" id="SSF51197">
    <property type="entry name" value="Clavaminate synthase-like"/>
    <property type="match status" value="1"/>
</dbReference>
<feature type="region of interest" description="Disordered" evidence="20">
    <location>
        <begin position="1632"/>
        <end position="1724"/>
    </location>
</feature>
<dbReference type="PROSITE" id="PS51184">
    <property type="entry name" value="JMJC"/>
    <property type="match status" value="1"/>
</dbReference>
<dbReference type="InterPro" id="IPR054503">
    <property type="entry name" value="KDM3AB_Tudor"/>
</dbReference>
<dbReference type="Proteomes" id="UP000221080">
    <property type="component" value="Chromosome 13"/>
</dbReference>
<feature type="region of interest" description="Disordered" evidence="20">
    <location>
        <begin position="1083"/>
        <end position="1116"/>
    </location>
</feature>
<dbReference type="GO" id="GO:0031490">
    <property type="term" value="F:chromatin DNA binding"/>
    <property type="evidence" value="ECO:0007669"/>
    <property type="project" value="TreeGrafter"/>
</dbReference>
<keyword evidence="12" id="KW-0408">Iron</keyword>
<feature type="compositionally biased region" description="Polar residues" evidence="20">
    <location>
        <begin position="933"/>
        <end position="959"/>
    </location>
</feature>
<evidence type="ECO:0000256" key="14">
    <source>
        <dbReference type="ARBA" id="ARBA00023163"/>
    </source>
</evidence>
<dbReference type="Gene3D" id="2.60.120.650">
    <property type="entry name" value="Cupin"/>
    <property type="match status" value="1"/>
</dbReference>
<dbReference type="InterPro" id="IPR003347">
    <property type="entry name" value="JmjC_dom"/>
</dbReference>
<feature type="compositionally biased region" description="Basic and acidic residues" evidence="20">
    <location>
        <begin position="1632"/>
        <end position="1645"/>
    </location>
</feature>
<evidence type="ECO:0000256" key="11">
    <source>
        <dbReference type="ARBA" id="ARBA00023002"/>
    </source>
</evidence>
<comment type="function">
    <text evidence="17">Probable histone demethylase that specifically demethylates 'Lys-9' of histone H3, thereby playing a central role in histone code. Demethylation of Lys residue generates formaldehyde and succinate. May be involved in hormone-dependent transcriptional activation, by participating in recruitment to androgen-receptor target genes.</text>
</comment>
<evidence type="ECO:0000313" key="23">
    <source>
        <dbReference type="RefSeq" id="XP_017338819.1"/>
    </source>
</evidence>
<dbReference type="GO" id="GO:0032454">
    <property type="term" value="F:histone H3K9 demethylase activity"/>
    <property type="evidence" value="ECO:0007669"/>
    <property type="project" value="InterPro"/>
</dbReference>
<sequence>MAAAAAAVVEARPELVGKRFLCVSGEAPPELAEIARWPWRAGVIRAVSHRDTDNPELTVYVEFDDLEWEKREWVKVYEDFQIFLLEQQLVWAKRKEGSQLQGTRAKQIQWPALTFKPLVGKSVLGSITAVEFFSDRQLDFLTDDGASQPYQDEVDSLSPVLRDNPQLHEEVKGWVKDQKVQEIFMQGPYSLNGYRVRVYRQDSATQWFTGIITHHDLFSRTMVVMNDQVLEPQNVDPSMVQMTFLDNVVHSLLKGENIGITSRRRSRSSQNSNTAHGHYTRAQANSPRPVMNSSGSTTKQGPQTQQQQSQHAQQQVSQQHQQQLQSSPGQQRGSRSSRRKGSDSSIPDDEKIKEEKMDSGGGRGDVSRNKSKQMVSKRRKAEDEEKKAGLKRIKMEASDLSESSDSENSNKRLLDSSSEQSSENELKSKGISKAAEEEDKSQSCNALEESEANSRVSPWEEVSKVEKIVKPTAMEVVPSAKTEQTGGRRSPVQPSPLPPPSPCAQPQSLGPAEVQGCIVEIKSTVKTLPKDHYSTGAPRTHTPKCVIDITEDSGSHPATRENSEAVSALLASQKRETYVPEARHLVLNPSASECRKPEGELQQQRGQSLGSKIEFDLSDVIRPVASVSESAAVAEREREKVQQQYPSIMPCIKNASLAEDVRKPQKLSSSPDVAKSKSNPSPDTFKPKCNPSPDAMKSKTHSVLEAMKPKPNTSPEVTKHKGRHTDNPPSSLGRLAAKPDTETPRSSFKPVPARTTPSESTKSPLIVDKNEHFTVYRDPALVRPEAETNHVTYLPPHLHPLHSSSHATCLTPSSHHHSHLLPASSLSPHPSVHHPLLPTVLPAMPPTSLLGGHSRLDSSGLSHLALAHHHPHQQQQFLQQQPPPQLLTQTHGGASYNQLGLYPIIWQYHNGTQHSYPPGLSLPGSKWVHPENAVNSDGSLPRNTSSPWLHQPTPVTSADSLGILSHVPGRPASADPHRPLKISSHSSPPLSKTSADLHKGELESKVFVDPMRGLVTAHLKQEPDRSRTPNSKELQRLYMDSSHMKQQTQPPRLPLDTSDRTVKYKEENRRILQESIEVAPFTAKIRSGEPEREPYARIPSLPINGPPKENEHSPSDLYKYKHSASQSLPQSNYFTTLSNSVVNEPPRLYPSKELNSLSLSSPLPLGTYTSAGGSAKSLSKPPPLIKHQPEGEGLVGKISEQLSQQVALNPLTTPAAASERRSPAISPSNQLRSMPALHRAPVFHPPTQQTLDRKEAVYGRLSPPTLTPIQPVSVAGKVSEQQKPPTLLPELREVKSNVELGSSEPWRASSDSQSHDKVAQWHSDKSQGKPQAATASVIVRSRTCIKYDCSPGPKSGAKETSGSRPHTGKNQLDCTKLAETREPGRVIQQNTNREDIFLQYKKNFVRVSQGSFPSSAVAVVNSVCNSSTDVTTSASAASTYNVLSRGTAELHYPTSATPSSSNINRLEGPVPKCRTPTGPELQECNARTASPSGQLPQPGLAPVAQPYSGNFIHLKKHKAALAAAQSRCSSSASESESSSRSSQESPTITTQDRASPGNPASKASPLPNGQPSQMNQPNYHKLKKAWLTRHSEEDRNTNKVEKTSSAVSEIIKPCTVNLVASTSSDVEIGKDGKCLEDKMSQEDRKPRRGPSKRPHESCSDSGDDSDGSDSKHEQRAKRQPKPTYKKKQNDMQKKKGENDKDEDDVKPNGIFRSAKEKTKLKLASSNGIPRSVLKDWRKVKKLKQTGESFLQDDSCSEIGPNLQKCRECRSIRTKKGEEPTHSPVFCRFYYFRRLSYSKNGVIRIDGFSSPDQHDEEALSLWAPDAYEENDLDVETSKYILSYIGDKFCQLVMSEKTAATWIKKDAKIAWKRAVRGVRESCDACEATLFNIHWVCQKCGFVVCLDCYKAKEKKNSKDKELYAWLKCVKGQPHDHKHLMPTQIIPGTVLTDLVNAMHMLREKFGIKAHCACANKQNILNKLPCTNGVSQVLQNVLNHSNKLSLCKPEAGQHNLGPKVEANGGSSPASDTSTDSKLTPPESQSPLHFLADLAEQKSREEKKENKESAVGKVKEESTDALETLHCKASSLVANSTEQGSTLRDLLTTTAGKLRLGSTDAGIAFAPVYSTASQTGKSGRTMPNILDDIIASVVENKIPADRNTKQSPKAKPQEEARAERRKQAEDVPEQHADIPHCWLYDRRLLWLKDHRNSNNWKLFRECWKQGQPVLVSGVHRKLNASLWKAEAFSQEFADHQGDLLNCKDGVVSNSGIKEFWDGFEDLTKRPKSRDGEAIVYRLKDWPSGEEFMALMPSRYDDLMKNLPLPEYSDPEGNLNLASHLPSFFVRPDLGPRLCCAYGVASSQEQDFGTANLHMEVSDVVSVLVYVGVAKGNGVLSKTGVLKRLEEEDLDDNVKKRLKDSSETPGALWHVYASRDVEKVQEFLHKISKEQGVEIPPEHDPVREPGWYLSRKQRQRLLEEHGIQGSTIVQFLGDSVLVPAGALHQVQNLHSCVQVINDFVSPEHVVHSFHLTQELRSSKEEINYEDKLQVKNIFYHCVKDAVGTLKQCSAEAQEEEEVNS</sequence>
<keyword evidence="10" id="KW-0223">Dioxygenase</keyword>
<dbReference type="InterPro" id="IPR045109">
    <property type="entry name" value="LSDs-like"/>
</dbReference>
<comment type="cofactor">
    <cofactor evidence="1">
        <name>Fe(2+)</name>
        <dbReference type="ChEBI" id="CHEBI:29033"/>
    </cofactor>
</comment>
<evidence type="ECO:0000256" key="2">
    <source>
        <dbReference type="ARBA" id="ARBA00004123"/>
    </source>
</evidence>
<feature type="compositionally biased region" description="Basic and acidic residues" evidence="20">
    <location>
        <begin position="1687"/>
        <end position="1706"/>
    </location>
</feature>
<keyword evidence="7" id="KW-0862">Zinc</keyword>
<dbReference type="Pfam" id="PF02373">
    <property type="entry name" value="JmjC"/>
    <property type="match status" value="1"/>
</dbReference>
<feature type="compositionally biased region" description="Basic residues" evidence="20">
    <location>
        <begin position="369"/>
        <end position="379"/>
    </location>
</feature>
<dbReference type="Pfam" id="PF22988">
    <property type="entry name" value="PWWP_KDM3B"/>
    <property type="match status" value="1"/>
</dbReference>
<dbReference type="GeneID" id="108273796"/>
<dbReference type="GO" id="GO:0003712">
    <property type="term" value="F:transcription coregulator activity"/>
    <property type="evidence" value="ECO:0007669"/>
    <property type="project" value="TreeGrafter"/>
</dbReference>